<evidence type="ECO:0000259" key="1">
    <source>
        <dbReference type="Pfam" id="PF03061"/>
    </source>
</evidence>
<dbReference type="AlphaFoldDB" id="A0A420WFN8"/>
<dbReference type="InterPro" id="IPR029069">
    <property type="entry name" value="HotDog_dom_sf"/>
</dbReference>
<organism evidence="2 3">
    <name type="scientific">Litorimonas taeanensis</name>
    <dbReference type="NCBI Taxonomy" id="568099"/>
    <lineage>
        <taxon>Bacteria</taxon>
        <taxon>Pseudomonadati</taxon>
        <taxon>Pseudomonadota</taxon>
        <taxon>Alphaproteobacteria</taxon>
        <taxon>Maricaulales</taxon>
        <taxon>Robiginitomaculaceae</taxon>
    </lineage>
</organism>
<keyword evidence="3" id="KW-1185">Reference proteome</keyword>
<dbReference type="InParanoid" id="A0A420WFN8"/>
<dbReference type="CDD" id="cd03443">
    <property type="entry name" value="PaaI_thioesterase"/>
    <property type="match status" value="1"/>
</dbReference>
<name>A0A420WFN8_9PROT</name>
<dbReference type="RefSeq" id="WP_121102772.1">
    <property type="nucleotide sequence ID" value="NZ_RBII01000002.1"/>
</dbReference>
<protein>
    <submittedName>
        <fullName evidence="2">Acyl-coenzyme A thioesterase PaaI-like protein</fullName>
    </submittedName>
</protein>
<dbReference type="SUPFAM" id="SSF54637">
    <property type="entry name" value="Thioesterase/thiol ester dehydrase-isomerase"/>
    <property type="match status" value="1"/>
</dbReference>
<dbReference type="InterPro" id="IPR006683">
    <property type="entry name" value="Thioestr_dom"/>
</dbReference>
<accession>A0A420WFN8</accession>
<evidence type="ECO:0000313" key="3">
    <source>
        <dbReference type="Proteomes" id="UP000282211"/>
    </source>
</evidence>
<gene>
    <name evidence="2" type="ORF">DES40_2584</name>
</gene>
<dbReference type="Proteomes" id="UP000282211">
    <property type="component" value="Unassembled WGS sequence"/>
</dbReference>
<feature type="domain" description="Thioesterase" evidence="1">
    <location>
        <begin position="61"/>
        <end position="130"/>
    </location>
</feature>
<dbReference type="OrthoDB" id="9813158at2"/>
<reference evidence="2 3" key="1">
    <citation type="submission" date="2018-10" db="EMBL/GenBank/DDBJ databases">
        <title>Genomic Encyclopedia of Type Strains, Phase IV (KMG-IV): sequencing the most valuable type-strain genomes for metagenomic binning, comparative biology and taxonomic classification.</title>
        <authorList>
            <person name="Goeker M."/>
        </authorList>
    </citation>
    <scope>NUCLEOTIDE SEQUENCE [LARGE SCALE GENOMIC DNA]</scope>
    <source>
        <strain evidence="2 3">DSM 22008</strain>
    </source>
</reference>
<comment type="caution">
    <text evidence="2">The sequence shown here is derived from an EMBL/GenBank/DDBJ whole genome shotgun (WGS) entry which is preliminary data.</text>
</comment>
<sequence>MSRVDPKSTKPSESFPDVRALLESIPYAVTIGVKPFFMGEEFTLILPYSQDNIGNPTLPALHGGCVGGMMEVCAIAQLIMSNPEGTYPKPIGINIDYLRRGKPVETYARAQIFKQGSRVANVRVRAWQENFDSPIATLHGHFLTT</sequence>
<dbReference type="Pfam" id="PF03061">
    <property type="entry name" value="4HBT"/>
    <property type="match status" value="1"/>
</dbReference>
<proteinExistence type="predicted"/>
<evidence type="ECO:0000313" key="2">
    <source>
        <dbReference type="EMBL" id="RKQ69775.1"/>
    </source>
</evidence>
<dbReference type="GO" id="GO:0016790">
    <property type="term" value="F:thiolester hydrolase activity"/>
    <property type="evidence" value="ECO:0007669"/>
    <property type="project" value="UniProtKB-ARBA"/>
</dbReference>
<dbReference type="EMBL" id="RBII01000002">
    <property type="protein sequence ID" value="RKQ69775.1"/>
    <property type="molecule type" value="Genomic_DNA"/>
</dbReference>
<dbReference type="Gene3D" id="3.10.129.10">
    <property type="entry name" value="Hotdog Thioesterase"/>
    <property type="match status" value="1"/>
</dbReference>